<protein>
    <submittedName>
        <fullName evidence="4">Glycosyltransferase involved in cell wall biosynthesis</fullName>
    </submittedName>
</protein>
<keyword evidence="1 4" id="KW-0808">Transferase</keyword>
<dbReference type="AlphaFoldDB" id="A0A840FPC9"/>
<feature type="domain" description="Glycosyl transferase family 4" evidence="3">
    <location>
        <begin position="24"/>
        <end position="192"/>
    </location>
</feature>
<dbReference type="EMBL" id="JACIEV010000009">
    <property type="protein sequence ID" value="MBB4155135.1"/>
    <property type="molecule type" value="Genomic_DNA"/>
</dbReference>
<dbReference type="GO" id="GO:0016757">
    <property type="term" value="F:glycosyltransferase activity"/>
    <property type="evidence" value="ECO:0007669"/>
    <property type="project" value="InterPro"/>
</dbReference>
<evidence type="ECO:0000313" key="5">
    <source>
        <dbReference type="Proteomes" id="UP000529795"/>
    </source>
</evidence>
<feature type="domain" description="Glycosyl transferase family 1" evidence="2">
    <location>
        <begin position="208"/>
        <end position="381"/>
    </location>
</feature>
<gene>
    <name evidence="4" type="ORF">GGQ80_003052</name>
</gene>
<dbReference type="GO" id="GO:0009103">
    <property type="term" value="P:lipopolysaccharide biosynthetic process"/>
    <property type="evidence" value="ECO:0007669"/>
    <property type="project" value="TreeGrafter"/>
</dbReference>
<dbReference type="PANTHER" id="PTHR46401:SF2">
    <property type="entry name" value="GLYCOSYLTRANSFERASE WBBK-RELATED"/>
    <property type="match status" value="1"/>
</dbReference>
<proteinExistence type="predicted"/>
<dbReference type="InterPro" id="IPR022623">
    <property type="entry name" value="Glyco_trans_4"/>
</dbReference>
<dbReference type="Gene3D" id="3.40.50.2000">
    <property type="entry name" value="Glycogen Phosphorylase B"/>
    <property type="match status" value="2"/>
</dbReference>
<dbReference type="Pfam" id="PF00534">
    <property type="entry name" value="Glycos_transf_1"/>
    <property type="match status" value="1"/>
</dbReference>
<evidence type="ECO:0000259" key="3">
    <source>
        <dbReference type="Pfam" id="PF12000"/>
    </source>
</evidence>
<sequence length="416" mass="46070">MRILFLHQNFPAQFRHLAPQLAARGHELVALTFNQPPPTPGTRVVRSSTTHATGAGHPWARDFDTKIIRAEAALQSAKRLRDEGFHPDLIIAHPGWGDALFVKDVWPKARFALYCEFFYAATGTDWDFDPEFRPVEDPADSGARSRLRNLPQRMLFDIADAGISPTQFQASTYPPEMRERIMVCHDGIDTAQVAPGPAQSLTFSNGTVIEQGEELITFVNRNIEPYRGFHSFVRALPSILERRPNARVLVVGRDGTGYGAAAPQGTTWRQHFMNEIAGRCDTSRILFVGALGYSMFLNVLRMSTLHVYLTYPFVLSWSLMEAMATGCAILGSDTAPVREFISDGKTGRLVDFFDHAGLADRAVELLGDPAQRARLGAAARARVIERADLHSVVLPRQLAWVDALLAASPRVDDPPV</sequence>
<evidence type="ECO:0000259" key="2">
    <source>
        <dbReference type="Pfam" id="PF00534"/>
    </source>
</evidence>
<evidence type="ECO:0000313" key="4">
    <source>
        <dbReference type="EMBL" id="MBB4155135.1"/>
    </source>
</evidence>
<dbReference type="PANTHER" id="PTHR46401">
    <property type="entry name" value="GLYCOSYLTRANSFERASE WBBK-RELATED"/>
    <property type="match status" value="1"/>
</dbReference>
<dbReference type="InterPro" id="IPR001296">
    <property type="entry name" value="Glyco_trans_1"/>
</dbReference>
<reference evidence="4 5" key="1">
    <citation type="submission" date="2020-08" db="EMBL/GenBank/DDBJ databases">
        <title>Genomic Encyclopedia of Type Strains, Phase IV (KMG-IV): sequencing the most valuable type-strain genomes for metagenomic binning, comparative biology and taxonomic classification.</title>
        <authorList>
            <person name="Goeker M."/>
        </authorList>
    </citation>
    <scope>NUCLEOTIDE SEQUENCE [LARGE SCALE GENOMIC DNA]</scope>
    <source>
        <strain evidence="4 5">YC6723</strain>
    </source>
</reference>
<comment type="caution">
    <text evidence="4">The sequence shown here is derived from an EMBL/GenBank/DDBJ whole genome shotgun (WGS) entry which is preliminary data.</text>
</comment>
<dbReference type="Proteomes" id="UP000529795">
    <property type="component" value="Unassembled WGS sequence"/>
</dbReference>
<accession>A0A840FPC9</accession>
<keyword evidence="5" id="KW-1185">Reference proteome</keyword>
<dbReference type="Pfam" id="PF12000">
    <property type="entry name" value="Glyco_trans_4_3"/>
    <property type="match status" value="1"/>
</dbReference>
<organism evidence="4 5">
    <name type="scientific">Sphingomonas jinjuensis</name>
    <dbReference type="NCBI Taxonomy" id="535907"/>
    <lineage>
        <taxon>Bacteria</taxon>
        <taxon>Pseudomonadati</taxon>
        <taxon>Pseudomonadota</taxon>
        <taxon>Alphaproteobacteria</taxon>
        <taxon>Sphingomonadales</taxon>
        <taxon>Sphingomonadaceae</taxon>
        <taxon>Sphingomonas</taxon>
    </lineage>
</organism>
<name>A0A840FPC9_9SPHN</name>
<evidence type="ECO:0000256" key="1">
    <source>
        <dbReference type="ARBA" id="ARBA00022679"/>
    </source>
</evidence>
<dbReference type="SUPFAM" id="SSF53756">
    <property type="entry name" value="UDP-Glycosyltransferase/glycogen phosphorylase"/>
    <property type="match status" value="1"/>
</dbReference>